<evidence type="ECO:0000256" key="5">
    <source>
        <dbReference type="ARBA" id="ARBA00023004"/>
    </source>
</evidence>
<dbReference type="GO" id="GO:0004497">
    <property type="term" value="F:monooxygenase activity"/>
    <property type="evidence" value="ECO:0007669"/>
    <property type="project" value="UniProtKB-KW"/>
</dbReference>
<keyword evidence="10" id="KW-1185">Reference proteome</keyword>
<dbReference type="InterPro" id="IPR002397">
    <property type="entry name" value="Cyt_P450_B"/>
</dbReference>
<dbReference type="Gene3D" id="1.10.630.10">
    <property type="entry name" value="Cytochrome P450"/>
    <property type="match status" value="1"/>
</dbReference>
<keyword evidence="6 7" id="KW-0503">Monooxygenase</keyword>
<dbReference type="PROSITE" id="PS00086">
    <property type="entry name" value="CYTOCHROME_P450"/>
    <property type="match status" value="1"/>
</dbReference>
<gene>
    <name evidence="9" type="ORF">EBO15_08320</name>
</gene>
<accession>A0A3M2M919</accession>
<evidence type="ECO:0000256" key="6">
    <source>
        <dbReference type="ARBA" id="ARBA00023033"/>
    </source>
</evidence>
<dbReference type="AlphaFoldDB" id="A0A3M2M919"/>
<dbReference type="GO" id="GO:0005506">
    <property type="term" value="F:iron ion binding"/>
    <property type="evidence" value="ECO:0007669"/>
    <property type="project" value="InterPro"/>
</dbReference>
<dbReference type="Proteomes" id="UP000282674">
    <property type="component" value="Unassembled WGS sequence"/>
</dbReference>
<proteinExistence type="inferred from homology"/>
<evidence type="ECO:0000256" key="7">
    <source>
        <dbReference type="RuleBase" id="RU000461"/>
    </source>
</evidence>
<dbReference type="GO" id="GO:0016705">
    <property type="term" value="F:oxidoreductase activity, acting on paired donors, with incorporation or reduction of molecular oxygen"/>
    <property type="evidence" value="ECO:0007669"/>
    <property type="project" value="InterPro"/>
</dbReference>
<evidence type="ECO:0000256" key="3">
    <source>
        <dbReference type="ARBA" id="ARBA00022723"/>
    </source>
</evidence>
<evidence type="ECO:0000313" key="10">
    <source>
        <dbReference type="Proteomes" id="UP000282674"/>
    </source>
</evidence>
<reference evidence="9 10" key="1">
    <citation type="submission" date="2018-10" db="EMBL/GenBank/DDBJ databases">
        <title>Isolation from soil.</title>
        <authorList>
            <person name="Hu J."/>
        </authorList>
    </citation>
    <scope>NUCLEOTIDE SEQUENCE [LARGE SCALE GENOMIC DNA]</scope>
    <source>
        <strain evidence="9 10">NEAU-Ht49</strain>
    </source>
</reference>
<dbReference type="CDD" id="cd11030">
    <property type="entry name" value="CYP105-like"/>
    <property type="match status" value="1"/>
</dbReference>
<dbReference type="SUPFAM" id="SSF48264">
    <property type="entry name" value="Cytochrome P450"/>
    <property type="match status" value="1"/>
</dbReference>
<evidence type="ECO:0000313" key="9">
    <source>
        <dbReference type="EMBL" id="RMI45982.1"/>
    </source>
</evidence>
<evidence type="ECO:0000256" key="2">
    <source>
        <dbReference type="ARBA" id="ARBA00022617"/>
    </source>
</evidence>
<keyword evidence="2 7" id="KW-0349">Heme</keyword>
<dbReference type="FunFam" id="1.10.630.10:FF:000018">
    <property type="entry name" value="Cytochrome P450 monooxygenase"/>
    <property type="match status" value="1"/>
</dbReference>
<dbReference type="PRINTS" id="PR00385">
    <property type="entry name" value="P450"/>
</dbReference>
<name>A0A3M2M919_9ACTN</name>
<sequence length="408" mass="44857">MPPATAAPVPSATPAGAPALPLRRDDPLDPPPALGLLREETPISRLAFPDGAEGWLLTRHEDVRAILADNRFSADRITASSPVRRVTFKPEDRPGLLLTMDPPDHTRLRRLLTPYFTTRRMQALAPRIEGIVDEHLDALRAAGPPADLVPAFTLPIPSLVICELLGVPYEDRARFHAWAATALSLTTTDEEVFAARDALTGYMRELVDAKRRDPDDGLLGVLIRGDNDLTDAELGGIGRLLLIAGHETTANMLSLGTLTFLNHPDQLAAFRADPGIADRAVEELLRYLTIIQFGTTRVALEDADVHGRRVRRGETLVLSLPAANRDPAHFDRPDELDVTRPPSQHVAFGHGIHQCLGQQLARVEMRIAFTRLFEGLPGLRLAVPADEVPMRHDMAIYGVHRLPVAWEE</sequence>
<feature type="compositionally biased region" description="Low complexity" evidence="8">
    <location>
        <begin position="1"/>
        <end position="21"/>
    </location>
</feature>
<keyword evidence="5 7" id="KW-0408">Iron</keyword>
<dbReference type="InterPro" id="IPR017972">
    <property type="entry name" value="Cyt_P450_CS"/>
</dbReference>
<comment type="caution">
    <text evidence="9">The sequence shown here is derived from an EMBL/GenBank/DDBJ whole genome shotgun (WGS) entry which is preliminary data.</text>
</comment>
<dbReference type="EMBL" id="RFFG01000011">
    <property type="protein sequence ID" value="RMI45982.1"/>
    <property type="molecule type" value="Genomic_DNA"/>
</dbReference>
<dbReference type="InterPro" id="IPR036396">
    <property type="entry name" value="Cyt_P450_sf"/>
</dbReference>
<dbReference type="Pfam" id="PF00067">
    <property type="entry name" value="p450"/>
    <property type="match status" value="1"/>
</dbReference>
<keyword evidence="3 7" id="KW-0479">Metal-binding</keyword>
<comment type="similarity">
    <text evidence="1 7">Belongs to the cytochrome P450 family.</text>
</comment>
<keyword evidence="4 7" id="KW-0560">Oxidoreductase</keyword>
<dbReference type="PANTHER" id="PTHR46696:SF1">
    <property type="entry name" value="CYTOCHROME P450 YJIB-RELATED"/>
    <property type="match status" value="1"/>
</dbReference>
<dbReference type="GO" id="GO:0020037">
    <property type="term" value="F:heme binding"/>
    <property type="evidence" value="ECO:0007669"/>
    <property type="project" value="InterPro"/>
</dbReference>
<dbReference type="PRINTS" id="PR00359">
    <property type="entry name" value="BP450"/>
</dbReference>
<organism evidence="9 10">
    <name type="scientific">Actinomadura harenae</name>
    <dbReference type="NCBI Taxonomy" id="2483351"/>
    <lineage>
        <taxon>Bacteria</taxon>
        <taxon>Bacillati</taxon>
        <taxon>Actinomycetota</taxon>
        <taxon>Actinomycetes</taxon>
        <taxon>Streptosporangiales</taxon>
        <taxon>Thermomonosporaceae</taxon>
        <taxon>Actinomadura</taxon>
    </lineage>
</organism>
<evidence type="ECO:0000256" key="1">
    <source>
        <dbReference type="ARBA" id="ARBA00010617"/>
    </source>
</evidence>
<dbReference type="PANTHER" id="PTHR46696">
    <property type="entry name" value="P450, PUTATIVE (EUROFUNG)-RELATED"/>
    <property type="match status" value="1"/>
</dbReference>
<dbReference type="OrthoDB" id="4133219at2"/>
<evidence type="ECO:0000256" key="8">
    <source>
        <dbReference type="SAM" id="MobiDB-lite"/>
    </source>
</evidence>
<dbReference type="InterPro" id="IPR001128">
    <property type="entry name" value="Cyt_P450"/>
</dbReference>
<evidence type="ECO:0000256" key="4">
    <source>
        <dbReference type="ARBA" id="ARBA00023002"/>
    </source>
</evidence>
<protein>
    <submittedName>
        <fullName evidence="9">Cytochrome P450</fullName>
    </submittedName>
</protein>
<feature type="region of interest" description="Disordered" evidence="8">
    <location>
        <begin position="1"/>
        <end position="32"/>
    </location>
</feature>